<evidence type="ECO:0000256" key="1">
    <source>
        <dbReference type="SAM" id="MobiDB-lite"/>
    </source>
</evidence>
<accession>A0A507CRF5</accession>
<feature type="compositionally biased region" description="Polar residues" evidence="1">
    <location>
        <begin position="16"/>
        <end position="36"/>
    </location>
</feature>
<feature type="region of interest" description="Disordered" evidence="1">
    <location>
        <begin position="1"/>
        <end position="48"/>
    </location>
</feature>
<proteinExistence type="predicted"/>
<dbReference type="AlphaFoldDB" id="A0A507CRF5"/>
<evidence type="ECO:0000313" key="2">
    <source>
        <dbReference type="EMBL" id="TPX41747.1"/>
    </source>
</evidence>
<organism evidence="2 3">
    <name type="scientific">Synchytrium endobioticum</name>
    <dbReference type="NCBI Taxonomy" id="286115"/>
    <lineage>
        <taxon>Eukaryota</taxon>
        <taxon>Fungi</taxon>
        <taxon>Fungi incertae sedis</taxon>
        <taxon>Chytridiomycota</taxon>
        <taxon>Chytridiomycota incertae sedis</taxon>
        <taxon>Chytridiomycetes</taxon>
        <taxon>Synchytriales</taxon>
        <taxon>Synchytriaceae</taxon>
        <taxon>Synchytrium</taxon>
    </lineage>
</organism>
<name>A0A507CRF5_9FUNG</name>
<dbReference type="VEuPathDB" id="FungiDB:SeMB42_g05100"/>
<protein>
    <submittedName>
        <fullName evidence="2">Uncharacterized protein</fullName>
    </submittedName>
</protein>
<sequence length="250" mass="28914">MDLPNDVQALIDDTSNETSAHPSDPSLSPASPNLHASPSLPQPLPPKVKESDYSHVLALMKRRWGLDPTELKYYMYECRCGRHYDHWEDAFDHLSQKHLKRDTIDAACIELVVAKPAIQESRLIALQVAIVDTIRASDQLETKIIRSLDYRKAFEKEIYSPDSISVFADKDELGEWAHQVISRMWKRITTAQSRFPRPPPTFKHSTPRFTCVNCRADLYGFIWMVCHLLERHHSVSFEQRVDDIRQTFAR</sequence>
<dbReference type="Proteomes" id="UP000320475">
    <property type="component" value="Unassembled WGS sequence"/>
</dbReference>
<evidence type="ECO:0000313" key="3">
    <source>
        <dbReference type="Proteomes" id="UP000320475"/>
    </source>
</evidence>
<comment type="caution">
    <text evidence="2">The sequence shown here is derived from an EMBL/GenBank/DDBJ whole genome shotgun (WGS) entry which is preliminary data.</text>
</comment>
<dbReference type="EMBL" id="QEAM01000304">
    <property type="protein sequence ID" value="TPX41747.1"/>
    <property type="molecule type" value="Genomic_DNA"/>
</dbReference>
<reference evidence="2 3" key="1">
    <citation type="journal article" date="2019" name="Sci. Rep.">
        <title>Comparative genomics of chytrid fungi reveal insights into the obligate biotrophic and pathogenic lifestyle of Synchytrium endobioticum.</title>
        <authorList>
            <person name="van de Vossenberg B.T.L.H."/>
            <person name="Warris S."/>
            <person name="Nguyen H.D.T."/>
            <person name="van Gent-Pelzer M.P.E."/>
            <person name="Joly D.L."/>
            <person name="van de Geest H.C."/>
            <person name="Bonants P.J.M."/>
            <person name="Smith D.S."/>
            <person name="Levesque C.A."/>
            <person name="van der Lee T.A.J."/>
        </authorList>
    </citation>
    <scope>NUCLEOTIDE SEQUENCE [LARGE SCALE GENOMIC DNA]</scope>
    <source>
        <strain evidence="2 3">LEV6574</strain>
    </source>
</reference>
<gene>
    <name evidence="2" type="ORF">SeLEV6574_g05943</name>
</gene>